<reference evidence="1" key="1">
    <citation type="submission" date="2020-03" db="EMBL/GenBank/DDBJ databases">
        <authorList>
            <person name="Weist P."/>
        </authorList>
    </citation>
    <scope>NUCLEOTIDE SEQUENCE</scope>
</reference>
<dbReference type="Proteomes" id="UP001153269">
    <property type="component" value="Unassembled WGS sequence"/>
</dbReference>
<evidence type="ECO:0000313" key="1">
    <source>
        <dbReference type="EMBL" id="CAB1443652.1"/>
    </source>
</evidence>
<accession>A0A9N7YZP4</accession>
<evidence type="ECO:0000313" key="2">
    <source>
        <dbReference type="Proteomes" id="UP001153269"/>
    </source>
</evidence>
<proteinExistence type="predicted"/>
<gene>
    <name evidence="1" type="ORF">PLEPLA_LOCUS31368</name>
</gene>
<name>A0A9N7YZP4_PLEPL</name>
<keyword evidence="2" id="KW-1185">Reference proteome</keyword>
<sequence>SCASKWRCLEGDIDVSSLTPQSHQFLPRRVSFFLDLAFSAPRVLATRGDLVLQRPRGHYRSAAPSRFAPGLDPMYTRGLEKGGPDVRMRNLTTDCCESQQTWTQLTVITYLGYHLCDRE</sequence>
<protein>
    <submittedName>
        <fullName evidence="1">Uncharacterized protein</fullName>
    </submittedName>
</protein>
<comment type="caution">
    <text evidence="1">The sequence shown here is derived from an EMBL/GenBank/DDBJ whole genome shotgun (WGS) entry which is preliminary data.</text>
</comment>
<feature type="non-terminal residue" evidence="1">
    <location>
        <position position="1"/>
    </location>
</feature>
<dbReference type="EMBL" id="CADEAL010003151">
    <property type="protein sequence ID" value="CAB1443652.1"/>
    <property type="molecule type" value="Genomic_DNA"/>
</dbReference>
<organism evidence="1 2">
    <name type="scientific">Pleuronectes platessa</name>
    <name type="common">European plaice</name>
    <dbReference type="NCBI Taxonomy" id="8262"/>
    <lineage>
        <taxon>Eukaryota</taxon>
        <taxon>Metazoa</taxon>
        <taxon>Chordata</taxon>
        <taxon>Craniata</taxon>
        <taxon>Vertebrata</taxon>
        <taxon>Euteleostomi</taxon>
        <taxon>Actinopterygii</taxon>
        <taxon>Neopterygii</taxon>
        <taxon>Teleostei</taxon>
        <taxon>Neoteleostei</taxon>
        <taxon>Acanthomorphata</taxon>
        <taxon>Carangaria</taxon>
        <taxon>Pleuronectiformes</taxon>
        <taxon>Pleuronectoidei</taxon>
        <taxon>Pleuronectidae</taxon>
        <taxon>Pleuronectes</taxon>
    </lineage>
</organism>
<dbReference type="AlphaFoldDB" id="A0A9N7YZP4"/>